<dbReference type="SUPFAM" id="SSF53850">
    <property type="entry name" value="Periplasmic binding protein-like II"/>
    <property type="match status" value="1"/>
</dbReference>
<gene>
    <name evidence="4" type="ORF">H9850_02880</name>
</gene>
<dbReference type="GO" id="GO:0042597">
    <property type="term" value="C:periplasmic space"/>
    <property type="evidence" value="ECO:0007669"/>
    <property type="project" value="UniProtKB-SubCell"/>
</dbReference>
<dbReference type="InterPro" id="IPR050490">
    <property type="entry name" value="Bact_solute-bd_prot1"/>
</dbReference>
<comment type="caution">
    <text evidence="4">The sequence shown here is derived from an EMBL/GenBank/DDBJ whole genome shotgun (WGS) entry which is preliminary data.</text>
</comment>
<evidence type="ECO:0000313" key="4">
    <source>
        <dbReference type="EMBL" id="HIX56398.1"/>
    </source>
</evidence>
<dbReference type="EMBL" id="DXEV01000052">
    <property type="protein sequence ID" value="HIX56398.1"/>
    <property type="molecule type" value="Genomic_DNA"/>
</dbReference>
<comment type="similarity">
    <text evidence="2">Belongs to the bacterial solute-binding protein 1 family.</text>
</comment>
<reference evidence="4" key="2">
    <citation type="submission" date="2021-04" db="EMBL/GenBank/DDBJ databases">
        <authorList>
            <person name="Gilroy R."/>
        </authorList>
    </citation>
    <scope>NUCLEOTIDE SEQUENCE</scope>
    <source>
        <strain evidence="4">USASDec5-558</strain>
    </source>
</reference>
<comment type="subcellular location">
    <subcellularLocation>
        <location evidence="1">Periplasm</location>
    </subcellularLocation>
</comment>
<evidence type="ECO:0000256" key="1">
    <source>
        <dbReference type="ARBA" id="ARBA00004418"/>
    </source>
</evidence>
<sequence length="422" mass="46990">MKIKSAIAAFVSSALLFGSSAAFANTEITVQCWDQYFNVKAMKMAAERYEAKHPDVTIKVEDVAQNDLIQRLNASLGANNLRSLPDIVLIEDYRVQNFLIGYPDFLKELGPHIDMSKFVDHKIAASSDSSGKHYGIPFDSGVSSTYVRMDLFEQAGYKIEDLQDITWDQFIDMGKKVKEVTGINLLAYDPNDLGLLRIMMQSAGSWYTNADGTQVNIANNEALKEGLRIFKRFSDEGVVGFYSGWNQSLTSFQQGDVATVTQGCWLTRSVEAATDQSGKWRVVPFPKINVANATHYSNLGGSQWYVNNYSKNADAAIQFLKETFASDEDLLNELVPTISLVTSLKDTSKITNYNVENAFFGNQKIYAEFAEWNNHVPAISYGPHTYAIDSLMSEALQRIVAGEDIDTVLEETQLNAEMQVGL</sequence>
<reference evidence="4" key="1">
    <citation type="journal article" date="2021" name="PeerJ">
        <title>Extensive microbial diversity within the chicken gut microbiome revealed by metagenomics and culture.</title>
        <authorList>
            <person name="Gilroy R."/>
            <person name="Ravi A."/>
            <person name="Getino M."/>
            <person name="Pursley I."/>
            <person name="Horton D.L."/>
            <person name="Alikhan N.F."/>
            <person name="Baker D."/>
            <person name="Gharbi K."/>
            <person name="Hall N."/>
            <person name="Watson M."/>
            <person name="Adriaenssens E.M."/>
            <person name="Foster-Nyarko E."/>
            <person name="Jarju S."/>
            <person name="Secka A."/>
            <person name="Antonio M."/>
            <person name="Oren A."/>
            <person name="Chaudhuri R.R."/>
            <person name="La Ragione R."/>
            <person name="Hildebrand F."/>
            <person name="Pallen M.J."/>
        </authorList>
    </citation>
    <scope>NUCLEOTIDE SEQUENCE</scope>
    <source>
        <strain evidence="4">USASDec5-558</strain>
    </source>
</reference>
<evidence type="ECO:0000313" key="5">
    <source>
        <dbReference type="Proteomes" id="UP000886829"/>
    </source>
</evidence>
<dbReference type="AlphaFoldDB" id="A0A9D1WCP5"/>
<dbReference type="PANTHER" id="PTHR43649:SF32">
    <property type="entry name" value="SUGAR BINDING SECRETED PROTEIN"/>
    <property type="match status" value="1"/>
</dbReference>
<name>A0A9D1WCP5_9GAMM</name>
<feature type="signal peptide" evidence="3">
    <location>
        <begin position="1"/>
        <end position="24"/>
    </location>
</feature>
<dbReference type="Proteomes" id="UP000886829">
    <property type="component" value="Unassembled WGS sequence"/>
</dbReference>
<proteinExistence type="inferred from homology"/>
<evidence type="ECO:0000256" key="3">
    <source>
        <dbReference type="SAM" id="SignalP"/>
    </source>
</evidence>
<accession>A0A9D1WCP5</accession>
<dbReference type="PANTHER" id="PTHR43649">
    <property type="entry name" value="ARABINOSE-BINDING PROTEIN-RELATED"/>
    <property type="match status" value="1"/>
</dbReference>
<dbReference type="InterPro" id="IPR006059">
    <property type="entry name" value="SBP"/>
</dbReference>
<organism evidence="4 5">
    <name type="scientific">Candidatus Anaerobiospirillum pullistercoris</name>
    <dbReference type="NCBI Taxonomy" id="2838452"/>
    <lineage>
        <taxon>Bacteria</taxon>
        <taxon>Pseudomonadati</taxon>
        <taxon>Pseudomonadota</taxon>
        <taxon>Gammaproteobacteria</taxon>
        <taxon>Aeromonadales</taxon>
        <taxon>Succinivibrionaceae</taxon>
        <taxon>Anaerobiospirillum</taxon>
    </lineage>
</organism>
<evidence type="ECO:0000256" key="2">
    <source>
        <dbReference type="ARBA" id="ARBA00008520"/>
    </source>
</evidence>
<dbReference type="Pfam" id="PF13416">
    <property type="entry name" value="SBP_bac_8"/>
    <property type="match status" value="1"/>
</dbReference>
<dbReference type="Gene3D" id="3.40.190.10">
    <property type="entry name" value="Periplasmic binding protein-like II"/>
    <property type="match status" value="1"/>
</dbReference>
<protein>
    <submittedName>
        <fullName evidence="4">Extracellular solute-binding protein</fullName>
    </submittedName>
</protein>
<feature type="chain" id="PRO_5039477113" evidence="3">
    <location>
        <begin position="25"/>
        <end position="422"/>
    </location>
</feature>
<keyword evidence="3" id="KW-0732">Signal</keyword>